<protein>
    <submittedName>
        <fullName evidence="2">Uncharacterized protein</fullName>
    </submittedName>
</protein>
<proteinExistence type="predicted"/>
<sequence length="181" mass="21375">MNTAIVLPCEFVSISCGLTFHPDEFENWLEHTLSHFSNLPPPSKCLCLFCDEDFEDNNDPRHNWRQRMAHSREHLLDGETNIRPDFLVLDYMWKNGLMTNEDYALAEQYTERPAVPGLVRKGFETPEEKLKREKESKVLHNLQKEERDRKRSSNTHKGKERQTSTSSRQHQPVFIKHPERT</sequence>
<dbReference type="Proteomes" id="UP000322873">
    <property type="component" value="Unassembled WGS sequence"/>
</dbReference>
<accession>A0A5M9J6Q0</accession>
<keyword evidence="3" id="KW-1185">Reference proteome</keyword>
<organism evidence="2 3">
    <name type="scientific">Monilinia fructicola</name>
    <name type="common">Brown rot fungus</name>
    <name type="synonym">Ciboria fructicola</name>
    <dbReference type="NCBI Taxonomy" id="38448"/>
    <lineage>
        <taxon>Eukaryota</taxon>
        <taxon>Fungi</taxon>
        <taxon>Dikarya</taxon>
        <taxon>Ascomycota</taxon>
        <taxon>Pezizomycotina</taxon>
        <taxon>Leotiomycetes</taxon>
        <taxon>Helotiales</taxon>
        <taxon>Sclerotiniaceae</taxon>
        <taxon>Monilinia</taxon>
    </lineage>
</organism>
<comment type="caution">
    <text evidence="2">The sequence shown here is derived from an EMBL/GenBank/DDBJ whole genome shotgun (WGS) entry which is preliminary data.</text>
</comment>
<dbReference type="VEuPathDB" id="FungiDB:MFRU_008g00430"/>
<evidence type="ECO:0000313" key="2">
    <source>
        <dbReference type="EMBL" id="KAA8565184.1"/>
    </source>
</evidence>
<dbReference type="EMBL" id="VICG01000014">
    <property type="protein sequence ID" value="KAA8565184.1"/>
    <property type="molecule type" value="Genomic_DNA"/>
</dbReference>
<feature type="region of interest" description="Disordered" evidence="1">
    <location>
        <begin position="126"/>
        <end position="181"/>
    </location>
</feature>
<evidence type="ECO:0000313" key="3">
    <source>
        <dbReference type="Proteomes" id="UP000322873"/>
    </source>
</evidence>
<feature type="compositionally biased region" description="Basic and acidic residues" evidence="1">
    <location>
        <begin position="126"/>
        <end position="151"/>
    </location>
</feature>
<name>A0A5M9J6Q0_MONFR</name>
<reference evidence="2 3" key="1">
    <citation type="submission" date="2019-06" db="EMBL/GenBank/DDBJ databases">
        <title>Genome Sequence of the Brown Rot Fungal Pathogen Monilinia fructicola.</title>
        <authorList>
            <person name="De Miccolis Angelini R.M."/>
            <person name="Landi L."/>
            <person name="Abate D."/>
            <person name="Pollastro S."/>
            <person name="Romanazzi G."/>
            <person name="Faretra F."/>
        </authorList>
    </citation>
    <scope>NUCLEOTIDE SEQUENCE [LARGE SCALE GENOMIC DNA]</scope>
    <source>
        <strain evidence="2 3">Mfrc123</strain>
    </source>
</reference>
<evidence type="ECO:0000256" key="1">
    <source>
        <dbReference type="SAM" id="MobiDB-lite"/>
    </source>
</evidence>
<gene>
    <name evidence="2" type="ORF">EYC84_010922</name>
</gene>
<dbReference type="AlphaFoldDB" id="A0A5M9J6Q0"/>